<evidence type="ECO:0000313" key="3">
    <source>
        <dbReference type="Proteomes" id="UP000320653"/>
    </source>
</evidence>
<dbReference type="InterPro" id="IPR007345">
    <property type="entry name" value="Polysacch_pyruvyl_Trfase"/>
</dbReference>
<protein>
    <submittedName>
        <fullName evidence="2">Polysaccharide pyruvyl transferase</fullName>
    </submittedName>
</protein>
<feature type="domain" description="Polysaccharide pyruvyl transferase" evidence="1">
    <location>
        <begin position="110"/>
        <end position="238"/>
    </location>
</feature>
<dbReference type="GO" id="GO:0016740">
    <property type="term" value="F:transferase activity"/>
    <property type="evidence" value="ECO:0007669"/>
    <property type="project" value="UniProtKB-KW"/>
</dbReference>
<dbReference type="Proteomes" id="UP000320653">
    <property type="component" value="Unassembled WGS sequence"/>
</dbReference>
<evidence type="ECO:0000259" key="1">
    <source>
        <dbReference type="Pfam" id="PF04230"/>
    </source>
</evidence>
<evidence type="ECO:0000313" key="2">
    <source>
        <dbReference type="EMBL" id="TWF54484.1"/>
    </source>
</evidence>
<organism evidence="2 3">
    <name type="scientific">Neorhizobium alkalisoli</name>
    <dbReference type="NCBI Taxonomy" id="528178"/>
    <lineage>
        <taxon>Bacteria</taxon>
        <taxon>Pseudomonadati</taxon>
        <taxon>Pseudomonadota</taxon>
        <taxon>Alphaproteobacteria</taxon>
        <taxon>Hyphomicrobiales</taxon>
        <taxon>Rhizobiaceae</taxon>
        <taxon>Rhizobium/Agrobacterium group</taxon>
        <taxon>Neorhizobium</taxon>
    </lineage>
</organism>
<name>A0A561QVT2_9HYPH</name>
<comment type="caution">
    <text evidence="2">The sequence shown here is derived from an EMBL/GenBank/DDBJ whole genome shotgun (WGS) entry which is preliminary data.</text>
</comment>
<gene>
    <name evidence="2" type="ORF">FHW37_103351</name>
</gene>
<keyword evidence="3" id="KW-1185">Reference proteome</keyword>
<reference evidence="2 3" key="1">
    <citation type="submission" date="2019-06" db="EMBL/GenBank/DDBJ databases">
        <title>Sorghum-associated microbial communities from plants grown in Nebraska, USA.</title>
        <authorList>
            <person name="Schachtman D."/>
        </authorList>
    </citation>
    <scope>NUCLEOTIDE SEQUENCE [LARGE SCALE GENOMIC DNA]</scope>
    <source>
        <strain evidence="2 3">1225</strain>
    </source>
</reference>
<dbReference type="AlphaFoldDB" id="A0A561QVT2"/>
<keyword evidence="2" id="KW-0808">Transferase</keyword>
<accession>A0A561QVT2</accession>
<sequence>MKNNSLANFSRQNGYVPLAWAGSTTTMDYLNIGDALSPVMVALMSGLDVRRVPTKSQSLRMGCVGTVGHGFSGGEVHFWGTGSSPWSNPSAAAEERKPFVIEPDWNFIVHATRGPVSEKLLTGKAEGTVGIYGDPVWLLPRFYAPKIEKKWKLGVIVHLSELSDRATEAHVREELVRYHIPDELKDDIHIINTVSDIRVGAIGENIDEMLACERLVSTSLHGMVFAESYGIPCLHFGHPVQNNGLQDRSLADGSPIDLRVIDLYRGLGMSSLPIYGQSATEKTDWHALMAAVDAAWKPKTIDEQALIDAFPVDYNPISARPGETIWEHPVLTGLILQHDVAELRRSDKKK</sequence>
<dbReference type="RefSeq" id="WP_246690752.1">
    <property type="nucleotide sequence ID" value="NZ_VIWP01000003.1"/>
</dbReference>
<proteinExistence type="predicted"/>
<dbReference type="EMBL" id="VIWP01000003">
    <property type="protein sequence ID" value="TWF54484.1"/>
    <property type="molecule type" value="Genomic_DNA"/>
</dbReference>
<dbReference type="Pfam" id="PF04230">
    <property type="entry name" value="PS_pyruv_trans"/>
    <property type="match status" value="1"/>
</dbReference>